<comment type="caution">
    <text evidence="1">The sequence shown here is derived from an EMBL/GenBank/DDBJ whole genome shotgun (WGS) entry which is preliminary data.</text>
</comment>
<evidence type="ECO:0000313" key="2">
    <source>
        <dbReference type="Proteomes" id="UP000280307"/>
    </source>
</evidence>
<proteinExistence type="predicted"/>
<organism evidence="1 2">
    <name type="scientific">Candidatus Viridilinea halotolerans</name>
    <dbReference type="NCBI Taxonomy" id="2491704"/>
    <lineage>
        <taxon>Bacteria</taxon>
        <taxon>Bacillati</taxon>
        <taxon>Chloroflexota</taxon>
        <taxon>Chloroflexia</taxon>
        <taxon>Chloroflexales</taxon>
        <taxon>Chloroflexineae</taxon>
        <taxon>Oscillochloridaceae</taxon>
        <taxon>Candidatus Viridilinea</taxon>
    </lineage>
</organism>
<accession>A0A426TSE6</accession>
<gene>
    <name evidence="1" type="ORF">EI684_19910</name>
</gene>
<dbReference type="Proteomes" id="UP000280307">
    <property type="component" value="Unassembled WGS sequence"/>
</dbReference>
<sequence>MPTGIVACEVAPHTQRPPSARANGGRCVVGVRGQGSGVRGQGSGGGGRVLGIGYWGQGLVRAHQKSA</sequence>
<protein>
    <submittedName>
        <fullName evidence="1">Uncharacterized protein</fullName>
    </submittedName>
</protein>
<name>A0A426TSE6_9CHLR</name>
<evidence type="ECO:0000313" key="1">
    <source>
        <dbReference type="EMBL" id="RRR66866.1"/>
    </source>
</evidence>
<dbReference type="AlphaFoldDB" id="A0A426TSE6"/>
<dbReference type="EMBL" id="RSAS01000824">
    <property type="protein sequence ID" value="RRR66866.1"/>
    <property type="molecule type" value="Genomic_DNA"/>
</dbReference>
<reference evidence="1 2" key="1">
    <citation type="submission" date="2018-12" db="EMBL/GenBank/DDBJ databases">
        <title>Genome Sequence of Candidatus Viridilinea halotolerans isolated from saline sulfide-rich spring.</title>
        <authorList>
            <person name="Grouzdev D.S."/>
            <person name="Burganskaya E.I."/>
            <person name="Krutkina M.S."/>
            <person name="Sukhacheva M.V."/>
            <person name="Gorlenko V.M."/>
        </authorList>
    </citation>
    <scope>NUCLEOTIDE SEQUENCE [LARGE SCALE GENOMIC DNA]</scope>
    <source>
        <strain evidence="1">Chok-6</strain>
    </source>
</reference>